<comment type="caution">
    <text evidence="2">The sequence shown here is derived from an EMBL/GenBank/DDBJ whole genome shotgun (WGS) entry which is preliminary data.</text>
</comment>
<keyword evidence="3" id="KW-1185">Reference proteome</keyword>
<feature type="region of interest" description="Disordered" evidence="1">
    <location>
        <begin position="1"/>
        <end position="69"/>
    </location>
</feature>
<sequence length="69" mass="6808">MSGGAGQAAEPDEQNLGSLGDAGHTFDQTNGLVDGLQGNSNGFAEDNDEGDGTDGGDDSAVPLISPESQ</sequence>
<dbReference type="Proteomes" id="UP000279859">
    <property type="component" value="Unassembled WGS sequence"/>
</dbReference>
<proteinExistence type="predicted"/>
<gene>
    <name evidence="2" type="ORF">EEJ31_07830</name>
</gene>
<evidence type="ECO:0000313" key="2">
    <source>
        <dbReference type="EMBL" id="RNE62520.1"/>
    </source>
</evidence>
<feature type="compositionally biased region" description="Polar residues" evidence="1">
    <location>
        <begin position="26"/>
        <end position="42"/>
    </location>
</feature>
<dbReference type="AlphaFoldDB" id="A0A3M8LAP3"/>
<name>A0A3M8LAP3_9MICO</name>
<accession>A0A3M8LAP3</accession>
<reference evidence="2 3" key="1">
    <citation type="submission" date="2018-11" db="EMBL/GenBank/DDBJ databases">
        <title>Cryobacterium sp. nov., isolated from rhizosphere soil of lettuce.</title>
        <authorList>
            <person name="Wang Y."/>
        </authorList>
    </citation>
    <scope>NUCLEOTIDE SEQUENCE [LARGE SCALE GENOMIC DNA]</scope>
    <source>
        <strain evidence="2 3">NEAU-85</strain>
    </source>
</reference>
<evidence type="ECO:0000256" key="1">
    <source>
        <dbReference type="SAM" id="MobiDB-lite"/>
    </source>
</evidence>
<feature type="compositionally biased region" description="Acidic residues" evidence="1">
    <location>
        <begin position="45"/>
        <end position="57"/>
    </location>
</feature>
<dbReference type="EMBL" id="RDSR01000010">
    <property type="protein sequence ID" value="RNE62520.1"/>
    <property type="molecule type" value="Genomic_DNA"/>
</dbReference>
<protein>
    <submittedName>
        <fullName evidence="2">Uncharacterized protein</fullName>
    </submittedName>
</protein>
<evidence type="ECO:0000313" key="3">
    <source>
        <dbReference type="Proteomes" id="UP000279859"/>
    </source>
</evidence>
<organism evidence="2 3">
    <name type="scientific">Cryobacterium tepidiphilum</name>
    <dbReference type="NCBI Taxonomy" id="2486026"/>
    <lineage>
        <taxon>Bacteria</taxon>
        <taxon>Bacillati</taxon>
        <taxon>Actinomycetota</taxon>
        <taxon>Actinomycetes</taxon>
        <taxon>Micrococcales</taxon>
        <taxon>Microbacteriaceae</taxon>
        <taxon>Cryobacterium</taxon>
    </lineage>
</organism>